<dbReference type="InterPro" id="IPR036942">
    <property type="entry name" value="Beta-barrel_TonB_sf"/>
</dbReference>
<evidence type="ECO:0000313" key="5">
    <source>
        <dbReference type="Proteomes" id="UP000199608"/>
    </source>
</evidence>
<dbReference type="GO" id="GO:0009279">
    <property type="term" value="C:cell outer membrane"/>
    <property type="evidence" value="ECO:0007669"/>
    <property type="project" value="UniProtKB-SubCell"/>
</dbReference>
<name>A0A1H2JRG1_9BACT</name>
<sequence>MGKYEILPQGWLQLSAKHVGARDAQKGDELEDYIVCDAGFEKKFKFNGLNYNLNLFVNNVTGTNYQEISGYSMPKYVWGFMMGLEF</sequence>
<protein>
    <submittedName>
        <fullName evidence="4">Iron complex outermembrane recepter protein</fullName>
    </submittedName>
</protein>
<keyword evidence="5" id="KW-1185">Reference proteome</keyword>
<dbReference type="SUPFAM" id="SSF56935">
    <property type="entry name" value="Porins"/>
    <property type="match status" value="1"/>
</dbReference>
<dbReference type="EMBL" id="FNLL01000014">
    <property type="protein sequence ID" value="SDU58726.1"/>
    <property type="molecule type" value="Genomic_DNA"/>
</dbReference>
<evidence type="ECO:0000313" key="4">
    <source>
        <dbReference type="EMBL" id="SDU58726.1"/>
    </source>
</evidence>
<evidence type="ECO:0000256" key="1">
    <source>
        <dbReference type="ARBA" id="ARBA00004442"/>
    </source>
</evidence>
<gene>
    <name evidence="4" type="ORF">SAMN04487931_11453</name>
</gene>
<dbReference type="Gene3D" id="2.40.170.20">
    <property type="entry name" value="TonB-dependent receptor, beta-barrel domain"/>
    <property type="match status" value="1"/>
</dbReference>
<comment type="subcellular location">
    <subcellularLocation>
        <location evidence="1">Cell outer membrane</location>
    </subcellularLocation>
</comment>
<dbReference type="Proteomes" id="UP000199608">
    <property type="component" value="Unassembled WGS sequence"/>
</dbReference>
<organism evidence="4 5">
    <name type="scientific">Desulfobacula phenolica</name>
    <dbReference type="NCBI Taxonomy" id="90732"/>
    <lineage>
        <taxon>Bacteria</taxon>
        <taxon>Pseudomonadati</taxon>
        <taxon>Thermodesulfobacteriota</taxon>
        <taxon>Desulfobacteria</taxon>
        <taxon>Desulfobacterales</taxon>
        <taxon>Desulfobacteraceae</taxon>
        <taxon>Desulfobacula</taxon>
    </lineage>
</organism>
<evidence type="ECO:0000256" key="3">
    <source>
        <dbReference type="ARBA" id="ARBA00023237"/>
    </source>
</evidence>
<accession>A0A1H2JRG1</accession>
<proteinExistence type="predicted"/>
<evidence type="ECO:0000256" key="2">
    <source>
        <dbReference type="ARBA" id="ARBA00023136"/>
    </source>
</evidence>
<keyword evidence="3" id="KW-0998">Cell outer membrane</keyword>
<reference evidence="5" key="1">
    <citation type="submission" date="2016-10" db="EMBL/GenBank/DDBJ databases">
        <authorList>
            <person name="Varghese N."/>
            <person name="Submissions S."/>
        </authorList>
    </citation>
    <scope>NUCLEOTIDE SEQUENCE [LARGE SCALE GENOMIC DNA]</scope>
    <source>
        <strain evidence="5">DSM 3384</strain>
    </source>
</reference>
<keyword evidence="2" id="KW-0472">Membrane</keyword>
<dbReference type="AlphaFoldDB" id="A0A1H2JRG1"/>